<feature type="domain" description="Protein-arginine deiminase C-terminal" evidence="9">
    <location>
        <begin position="662"/>
        <end position="1038"/>
    </location>
</feature>
<dbReference type="PANTHER" id="PTHR10837">
    <property type="entry name" value="PEPTIDYLARGININE DEIMINASE"/>
    <property type="match status" value="1"/>
</dbReference>
<evidence type="ECO:0000256" key="7">
    <source>
        <dbReference type="ARBA" id="ARBA00022837"/>
    </source>
</evidence>
<gene>
    <name evidence="13" type="primary">LOC102746091</name>
</gene>
<keyword evidence="5" id="KW-0963">Cytoplasm</keyword>
<evidence type="ECO:0000256" key="8">
    <source>
        <dbReference type="ARBA" id="ARBA00048487"/>
    </source>
</evidence>
<evidence type="ECO:0000259" key="10">
    <source>
        <dbReference type="Pfam" id="PF08526"/>
    </source>
</evidence>
<dbReference type="SUPFAM" id="SSF110083">
    <property type="entry name" value="Peptidylarginine deiminase Pad4, middle domain"/>
    <property type="match status" value="2"/>
</dbReference>
<evidence type="ECO:0000256" key="5">
    <source>
        <dbReference type="ARBA" id="ARBA00022490"/>
    </source>
</evidence>
<reference evidence="13" key="1">
    <citation type="submission" date="2025-08" db="UniProtKB">
        <authorList>
            <consortium name="RefSeq"/>
        </authorList>
    </citation>
    <scope>IDENTIFICATION</scope>
    <source>
        <tissue evidence="13">Liver</tissue>
    </source>
</reference>
<evidence type="ECO:0000313" key="12">
    <source>
        <dbReference type="Proteomes" id="UP000245341"/>
    </source>
</evidence>
<comment type="cofactor">
    <cofactor evidence="1">
        <name>Ca(2+)</name>
        <dbReference type="ChEBI" id="CHEBI:29108"/>
    </cofactor>
</comment>
<dbReference type="GO" id="GO:0005634">
    <property type="term" value="C:nucleus"/>
    <property type="evidence" value="ECO:0007669"/>
    <property type="project" value="TreeGrafter"/>
</dbReference>
<accession>A0A2U3Y226</accession>
<keyword evidence="7" id="KW-0106">Calcium</keyword>
<dbReference type="EC" id="3.5.3.15" evidence="4"/>
<dbReference type="SUPFAM" id="SSF55909">
    <property type="entry name" value="Pentein"/>
    <property type="match status" value="2"/>
</dbReference>
<dbReference type="STRING" id="9713.A0A2U3Y226"/>
<dbReference type="AlphaFoldDB" id="A0A2U3Y226"/>
<dbReference type="Proteomes" id="UP000245341">
    <property type="component" value="Unplaced"/>
</dbReference>
<dbReference type="FunFam" id="2.60.40.1700:FF:000001">
    <property type="entry name" value="Protein-arginine deiminase type-2"/>
    <property type="match status" value="2"/>
</dbReference>
<dbReference type="GO" id="GO:0005737">
    <property type="term" value="C:cytoplasm"/>
    <property type="evidence" value="ECO:0007669"/>
    <property type="project" value="UniProtKB-SubCell"/>
</dbReference>
<keyword evidence="12" id="KW-1185">Reference proteome</keyword>
<evidence type="ECO:0000259" key="9">
    <source>
        <dbReference type="Pfam" id="PF03068"/>
    </source>
</evidence>
<dbReference type="SUPFAM" id="SSF49503">
    <property type="entry name" value="Cupredoxins"/>
    <property type="match status" value="2"/>
</dbReference>
<dbReference type="InterPro" id="IPR013732">
    <property type="entry name" value="PAD_N"/>
</dbReference>
<dbReference type="Pfam" id="PF03068">
    <property type="entry name" value="PAD"/>
    <property type="match status" value="2"/>
</dbReference>
<dbReference type="GO" id="GO:0005509">
    <property type="term" value="F:calcium ion binding"/>
    <property type="evidence" value="ECO:0007669"/>
    <property type="project" value="InterPro"/>
</dbReference>
<dbReference type="OrthoDB" id="5102063at2759"/>
<dbReference type="Gene3D" id="3.75.10.10">
    <property type="entry name" value="L-arginine/glycine Amidinotransferase, Chain A"/>
    <property type="match status" value="2"/>
</dbReference>
<evidence type="ECO:0000256" key="4">
    <source>
        <dbReference type="ARBA" id="ARBA00012200"/>
    </source>
</evidence>
<dbReference type="RefSeq" id="XP_006737787.2">
    <property type="nucleotide sequence ID" value="XM_006737724.2"/>
</dbReference>
<dbReference type="InterPro" id="IPR038685">
    <property type="entry name" value="PAD_N_sf"/>
</dbReference>
<feature type="domain" description="Protein-arginine deiminase (PAD) N-terminal" evidence="10">
    <location>
        <begin position="3"/>
        <end position="84"/>
    </location>
</feature>
<organism evidence="12 13">
    <name type="scientific">Leptonychotes weddellii</name>
    <name type="common">Weddell seal</name>
    <name type="synonym">Otaria weddellii</name>
    <dbReference type="NCBI Taxonomy" id="9713"/>
    <lineage>
        <taxon>Eukaryota</taxon>
        <taxon>Metazoa</taxon>
        <taxon>Chordata</taxon>
        <taxon>Craniata</taxon>
        <taxon>Vertebrata</taxon>
        <taxon>Euteleostomi</taxon>
        <taxon>Mammalia</taxon>
        <taxon>Eutheria</taxon>
        <taxon>Laurasiatheria</taxon>
        <taxon>Carnivora</taxon>
        <taxon>Caniformia</taxon>
        <taxon>Pinnipedia</taxon>
        <taxon>Phocidae</taxon>
        <taxon>Monachinae</taxon>
        <taxon>Lobodontini</taxon>
        <taxon>Leptonychotes</taxon>
    </lineage>
</organism>
<dbReference type="PANTHER" id="PTHR10837:SF21">
    <property type="entry name" value="PROTEIN-ARGININE DEIMINASE TYPE-3"/>
    <property type="match status" value="1"/>
</dbReference>
<evidence type="ECO:0000256" key="1">
    <source>
        <dbReference type="ARBA" id="ARBA00001913"/>
    </source>
</evidence>
<dbReference type="InterPro" id="IPR013733">
    <property type="entry name" value="Prot_Arg_deaminase_cen_dom"/>
</dbReference>
<dbReference type="InterPro" id="IPR036556">
    <property type="entry name" value="PAD_central_sf"/>
</dbReference>
<feature type="domain" description="Protein-arginine deiminase (PAD) central" evidence="11">
    <location>
        <begin position="493"/>
        <end position="651"/>
    </location>
</feature>
<dbReference type="KEGG" id="lww:102746091"/>
<sequence>MCDVPKGAETFGVSGSSGVEIFMVYDPARVTVPTGKSRWPLDTNVEVTVSVDAASKDLHDLKVKVSYFGGHEGGALGHSVLYLTGVDLSLDVDTHRTGKVKRSHGDKKTWRWGPEGYGAVLLVNCDRDSVTSRGPDLTNSQLASLDDLQDMSPMVLSCDGPDKLFDSHKLVLNVPFSDSKRVGVFCARGGNSLKDYKQVLGPGHLSYEVKRQQGERKISFFVEGLTFPDVDFLGLVSLSVSLVDTETLPEVPLFTDTVAFRMAPWIMTPNTQPPLELYACSVADSHGPNKKFLEDMSDLALKTNCKLIICPQIENRNDRWIQDEMEFGYTEAPHKSFPVVFDSPRNRGLKHFPYKRILGPDFGYVTREILSAGASSLDSFGNLDVSPPVTVGGKEYPLGRILIGSSFPKSVPEGTEMFEVYGTPGVDIYISPSVERGRERADTRRWHFDTGLEIIVVMNSPSNDLNDSHVQISYHSSHEPLPLAYAVLYLTCVDIALDCDLNCEGRQNSSFVDKRDWVWGPGGYGAILLVNCDRDDLNCNDQDNRDRHVHCLQDLEDMSVMVLKTQGPAALFDDHKLILHTSSYDAKWARVFHACGPEDSCKSYRHVLGQDKVSYEVPRFHGDEERFFVEGLSFPDASFTGLVSFHVTLLDDSNEDFSESPIFTDTVVFRVAPWIMTPSTLPPLEVYVCRVRNNTCFVDAVAELATKAGCKLTICPQNENRNDRWIQDEMELGYVQAPHKTFPVVFDSPRNGELQDFPYKRILGPDFGYVTREPQDSSVSGLDSFGNLEVSPPVVANGKEYPLGRILIGGNLPGSSGRRVTQVVRDFLYAQRVQPPVELFVDWLAVGHVDEFLSFVPAPDGKGFRMLLASPSACFQLFQAKQKWGHGGALLFKGVVGDKPVNTVSINQVLSNVNLISYNKFVQSCIDWNREVLKRELGLTEQDIIDIPQLFKTERRKAVAFFPDLVNMLVLGKHLGIPKPFGPIIDGQCCLEEKVRSLLEPLGLHCTFIDDFTPYHTLHGEVHCGTNVRRQPFSFKWWRMVP</sequence>
<evidence type="ECO:0000256" key="6">
    <source>
        <dbReference type="ARBA" id="ARBA00022801"/>
    </source>
</evidence>
<dbReference type="Pfam" id="PF08527">
    <property type="entry name" value="PAD_M"/>
    <property type="match status" value="2"/>
</dbReference>
<dbReference type="FunFam" id="3.75.10.10:FF:000003">
    <property type="entry name" value="Protein-arginine deiminase type-2"/>
    <property type="match status" value="1"/>
</dbReference>
<dbReference type="GO" id="GO:0004668">
    <property type="term" value="F:protein-arginine deiminase activity"/>
    <property type="evidence" value="ECO:0007669"/>
    <property type="project" value="UniProtKB-EC"/>
</dbReference>
<comment type="subcellular location">
    <subcellularLocation>
        <location evidence="2">Cytoplasm</location>
    </subcellularLocation>
</comment>
<feature type="domain" description="Protein-arginine deiminase C-terminal" evidence="9">
    <location>
        <begin position="253"/>
        <end position="418"/>
    </location>
</feature>
<dbReference type="Pfam" id="PF08526">
    <property type="entry name" value="PAD_N"/>
    <property type="match status" value="1"/>
</dbReference>
<dbReference type="Gene3D" id="2.60.40.1860">
    <property type="entry name" value="Protein-arginine deiminase, N-terminal domain"/>
    <property type="match status" value="1"/>
</dbReference>
<name>A0A2U3Y226_LEPWE</name>
<dbReference type="InterPro" id="IPR004303">
    <property type="entry name" value="PAD"/>
</dbReference>
<evidence type="ECO:0000313" key="13">
    <source>
        <dbReference type="RefSeq" id="XP_006737787.2"/>
    </source>
</evidence>
<comment type="similarity">
    <text evidence="3">Belongs to the protein arginine deiminase family.</text>
</comment>
<evidence type="ECO:0000259" key="11">
    <source>
        <dbReference type="Pfam" id="PF08527"/>
    </source>
</evidence>
<evidence type="ECO:0000256" key="2">
    <source>
        <dbReference type="ARBA" id="ARBA00004496"/>
    </source>
</evidence>
<keyword evidence="6" id="KW-0378">Hydrolase</keyword>
<dbReference type="GeneID" id="102746091"/>
<dbReference type="Gene3D" id="2.60.40.1700">
    <property type="entry name" value="Protein-arginine deiminase, central domain"/>
    <property type="match status" value="2"/>
</dbReference>
<dbReference type="InterPro" id="IPR008972">
    <property type="entry name" value="Cupredoxin"/>
</dbReference>
<comment type="catalytic activity">
    <reaction evidence="8">
        <text>L-arginyl-[protein] + H2O = L-citrullyl-[protein] + NH4(+)</text>
        <dbReference type="Rhea" id="RHEA:18089"/>
        <dbReference type="Rhea" id="RHEA-COMP:10532"/>
        <dbReference type="Rhea" id="RHEA-COMP:10588"/>
        <dbReference type="ChEBI" id="CHEBI:15377"/>
        <dbReference type="ChEBI" id="CHEBI:28938"/>
        <dbReference type="ChEBI" id="CHEBI:29965"/>
        <dbReference type="ChEBI" id="CHEBI:83397"/>
        <dbReference type="EC" id="3.5.3.15"/>
    </reaction>
</comment>
<evidence type="ECO:0000256" key="3">
    <source>
        <dbReference type="ARBA" id="ARBA00008166"/>
    </source>
</evidence>
<dbReference type="InterPro" id="IPR013530">
    <property type="entry name" value="PAD_C"/>
</dbReference>
<proteinExistence type="inferred from homology"/>
<feature type="domain" description="Protein-arginine deiminase (PAD) central" evidence="11">
    <location>
        <begin position="86"/>
        <end position="244"/>
    </location>
</feature>
<protein>
    <recommendedName>
        <fullName evidence="4">protein-arginine deiminase</fullName>
        <ecNumber evidence="4">3.5.3.15</ecNumber>
    </recommendedName>
</protein>